<keyword evidence="3 4" id="KW-0408">Iron</keyword>
<feature type="chain" id="PRO_5046594952" evidence="5">
    <location>
        <begin position="22"/>
        <end position="122"/>
    </location>
</feature>
<dbReference type="SUPFAM" id="SSF46626">
    <property type="entry name" value="Cytochrome c"/>
    <property type="match status" value="1"/>
</dbReference>
<dbReference type="InterPro" id="IPR036909">
    <property type="entry name" value="Cyt_c-like_dom_sf"/>
</dbReference>
<keyword evidence="2 4" id="KW-0479">Metal-binding</keyword>
<feature type="signal peptide" evidence="5">
    <location>
        <begin position="1"/>
        <end position="21"/>
    </location>
</feature>
<comment type="caution">
    <text evidence="7">The sequence shown here is derived from an EMBL/GenBank/DDBJ whole genome shotgun (WGS) entry which is preliminary data.</text>
</comment>
<evidence type="ECO:0000313" key="8">
    <source>
        <dbReference type="Proteomes" id="UP001595528"/>
    </source>
</evidence>
<keyword evidence="5" id="KW-0732">Signal</keyword>
<evidence type="ECO:0000256" key="1">
    <source>
        <dbReference type="ARBA" id="ARBA00022617"/>
    </source>
</evidence>
<dbReference type="PROSITE" id="PS51007">
    <property type="entry name" value="CYTC"/>
    <property type="match status" value="1"/>
</dbReference>
<dbReference type="EMBL" id="JBHRTR010000049">
    <property type="protein sequence ID" value="MFC3230817.1"/>
    <property type="molecule type" value="Genomic_DNA"/>
</dbReference>
<evidence type="ECO:0000256" key="3">
    <source>
        <dbReference type="ARBA" id="ARBA00023004"/>
    </source>
</evidence>
<dbReference type="Pfam" id="PF00034">
    <property type="entry name" value="Cytochrom_C"/>
    <property type="match status" value="1"/>
</dbReference>
<dbReference type="Gene3D" id="1.10.760.10">
    <property type="entry name" value="Cytochrome c-like domain"/>
    <property type="match status" value="1"/>
</dbReference>
<evidence type="ECO:0000256" key="4">
    <source>
        <dbReference type="PROSITE-ProRule" id="PRU00433"/>
    </source>
</evidence>
<keyword evidence="8" id="KW-1185">Reference proteome</keyword>
<keyword evidence="1 4" id="KW-0349">Heme</keyword>
<gene>
    <name evidence="7" type="ORF">ACFOGJ_26470</name>
</gene>
<dbReference type="RefSeq" id="WP_379906274.1">
    <property type="nucleotide sequence ID" value="NZ_JBHRTR010000049.1"/>
</dbReference>
<name>A0ABV7L817_9PROT</name>
<evidence type="ECO:0000256" key="5">
    <source>
        <dbReference type="SAM" id="SignalP"/>
    </source>
</evidence>
<feature type="domain" description="Cytochrome c" evidence="6">
    <location>
        <begin position="41"/>
        <end position="119"/>
    </location>
</feature>
<organism evidence="7 8">
    <name type="scientific">Marinibaculum pumilum</name>
    <dbReference type="NCBI Taxonomy" id="1766165"/>
    <lineage>
        <taxon>Bacteria</taxon>
        <taxon>Pseudomonadati</taxon>
        <taxon>Pseudomonadota</taxon>
        <taxon>Alphaproteobacteria</taxon>
        <taxon>Rhodospirillales</taxon>
        <taxon>Rhodospirillaceae</taxon>
        <taxon>Marinibaculum</taxon>
    </lineage>
</organism>
<proteinExistence type="predicted"/>
<protein>
    <submittedName>
        <fullName evidence="7">C-type cytochrome</fullName>
    </submittedName>
</protein>
<evidence type="ECO:0000259" key="6">
    <source>
        <dbReference type="PROSITE" id="PS51007"/>
    </source>
</evidence>
<dbReference type="Proteomes" id="UP001595528">
    <property type="component" value="Unassembled WGS sequence"/>
</dbReference>
<evidence type="ECO:0000256" key="2">
    <source>
        <dbReference type="ARBA" id="ARBA00022723"/>
    </source>
</evidence>
<evidence type="ECO:0000313" key="7">
    <source>
        <dbReference type="EMBL" id="MFC3230817.1"/>
    </source>
</evidence>
<dbReference type="InterPro" id="IPR009056">
    <property type="entry name" value="Cyt_c-like_dom"/>
</dbReference>
<reference evidence="8" key="1">
    <citation type="journal article" date="2019" name="Int. J. Syst. Evol. Microbiol.">
        <title>The Global Catalogue of Microorganisms (GCM) 10K type strain sequencing project: providing services to taxonomists for standard genome sequencing and annotation.</title>
        <authorList>
            <consortium name="The Broad Institute Genomics Platform"/>
            <consortium name="The Broad Institute Genome Sequencing Center for Infectious Disease"/>
            <person name="Wu L."/>
            <person name="Ma J."/>
        </authorList>
    </citation>
    <scope>NUCLEOTIDE SEQUENCE [LARGE SCALE GENOMIC DNA]</scope>
    <source>
        <strain evidence="8">KCTC 42964</strain>
    </source>
</reference>
<accession>A0ABV7L817</accession>
<sequence>MIELRLRCQGPAAVLSAAVFAAGVLLGAASAPAAAQQLQPGDSDIGRGIAMRWCAACHVVRGAQASGGDVGPTFDQIAGKGQGLDWLDAFLADPHPPMPDMSLTRQEIRDLRAYIESLRAAR</sequence>